<dbReference type="Proteomes" id="UP000466848">
    <property type="component" value="Chromosome"/>
</dbReference>
<dbReference type="KEGG" id="abut:Ami103574_04655"/>
<gene>
    <name evidence="2" type="ORF">Ami103574_04655</name>
</gene>
<protein>
    <submittedName>
        <fullName evidence="2">Uncharacterized protein</fullName>
    </submittedName>
</protein>
<reference evidence="2 3" key="1">
    <citation type="submission" date="2020-02" db="EMBL/GenBank/DDBJ databases">
        <authorList>
            <person name="Kim Y.B."/>
            <person name="Roh S.W."/>
        </authorList>
    </citation>
    <scope>NUCLEOTIDE SEQUENCE [LARGE SCALE GENOMIC DNA]</scope>
    <source>
        <strain evidence="2 3">DSM 103574</strain>
    </source>
</reference>
<keyword evidence="1" id="KW-1133">Transmembrane helix</keyword>
<proteinExistence type="predicted"/>
<feature type="transmembrane region" description="Helical" evidence="1">
    <location>
        <begin position="6"/>
        <end position="27"/>
    </location>
</feature>
<accession>A0A858BRX3</accession>
<sequence>MSTEFWIGLLISLVIYGVSFGTFYGTVMTKLNILEKKQDIHNGLMERMVVVEQSTKSAHHRIDEIKEACEL</sequence>
<dbReference type="EMBL" id="CP048649">
    <property type="protein sequence ID" value="QIB68653.1"/>
    <property type="molecule type" value="Genomic_DNA"/>
</dbReference>
<keyword evidence="1" id="KW-0812">Transmembrane</keyword>
<keyword evidence="1" id="KW-0472">Membrane</keyword>
<name>A0A858BRX3_9FIRM</name>
<dbReference type="AlphaFoldDB" id="A0A858BRX3"/>
<keyword evidence="3" id="KW-1185">Reference proteome</keyword>
<evidence type="ECO:0000313" key="3">
    <source>
        <dbReference type="Proteomes" id="UP000466848"/>
    </source>
</evidence>
<evidence type="ECO:0000313" key="2">
    <source>
        <dbReference type="EMBL" id="QIB68653.1"/>
    </source>
</evidence>
<evidence type="ECO:0000256" key="1">
    <source>
        <dbReference type="SAM" id="Phobius"/>
    </source>
</evidence>
<organism evidence="2 3">
    <name type="scientific">Aminipila butyrica</name>
    <dbReference type="NCBI Taxonomy" id="433296"/>
    <lineage>
        <taxon>Bacteria</taxon>
        <taxon>Bacillati</taxon>
        <taxon>Bacillota</taxon>
        <taxon>Clostridia</taxon>
        <taxon>Peptostreptococcales</taxon>
        <taxon>Anaerovoracaceae</taxon>
        <taxon>Aminipila</taxon>
    </lineage>
</organism>
<dbReference type="RefSeq" id="WP_163065516.1">
    <property type="nucleotide sequence ID" value="NZ_CP048649.1"/>
</dbReference>